<dbReference type="RefSeq" id="WP_117313182.1">
    <property type="nucleotide sequence ID" value="NZ_JBHRUJ010000004.1"/>
</dbReference>
<evidence type="ECO:0000313" key="2">
    <source>
        <dbReference type="EMBL" id="MFC3210206.1"/>
    </source>
</evidence>
<reference evidence="3" key="1">
    <citation type="journal article" date="2019" name="Int. J. Syst. Evol. Microbiol.">
        <title>The Global Catalogue of Microorganisms (GCM) 10K type strain sequencing project: providing services to taxonomists for standard genome sequencing and annotation.</title>
        <authorList>
            <consortium name="The Broad Institute Genomics Platform"/>
            <consortium name="The Broad Institute Genome Sequencing Center for Infectious Disease"/>
            <person name="Wu L."/>
            <person name="Ma J."/>
        </authorList>
    </citation>
    <scope>NUCLEOTIDE SEQUENCE [LARGE SCALE GENOMIC DNA]</scope>
    <source>
        <strain evidence="3">CCM 320</strain>
    </source>
</reference>
<keyword evidence="1" id="KW-0472">Membrane</keyword>
<protein>
    <submittedName>
        <fullName evidence="2">Uncharacterized protein</fullName>
    </submittedName>
</protein>
<organism evidence="2 3">
    <name type="scientific">Planomicrobium okeanokoites</name>
    <name type="common">Planococcus okeanokoites</name>
    <name type="synonym">Flavobacterium okeanokoites</name>
    <dbReference type="NCBI Taxonomy" id="244"/>
    <lineage>
        <taxon>Bacteria</taxon>
        <taxon>Bacillati</taxon>
        <taxon>Bacillota</taxon>
        <taxon>Bacilli</taxon>
        <taxon>Bacillales</taxon>
        <taxon>Caryophanaceae</taxon>
        <taxon>Planomicrobium</taxon>
    </lineage>
</organism>
<proteinExistence type="predicted"/>
<keyword evidence="1" id="KW-0812">Transmembrane</keyword>
<sequence length="64" mass="7239">MKLLFWVIMTGISVGLTVSALMVFLMERSGEYTIYILIAGLIMTVISAWRMKKYAGAAYFPNKK</sequence>
<keyword evidence="3" id="KW-1185">Reference proteome</keyword>
<feature type="transmembrane region" description="Helical" evidence="1">
    <location>
        <begin position="32"/>
        <end position="49"/>
    </location>
</feature>
<evidence type="ECO:0000256" key="1">
    <source>
        <dbReference type="SAM" id="Phobius"/>
    </source>
</evidence>
<keyword evidence="1" id="KW-1133">Transmembrane helix</keyword>
<gene>
    <name evidence="2" type="ORF">ACFOEJ_03840</name>
</gene>
<dbReference type="Proteomes" id="UP001595625">
    <property type="component" value="Unassembled WGS sequence"/>
</dbReference>
<evidence type="ECO:0000313" key="3">
    <source>
        <dbReference type="Proteomes" id="UP001595625"/>
    </source>
</evidence>
<name>A0ABV7KLB9_PLAOK</name>
<accession>A0ABV7KLB9</accession>
<comment type="caution">
    <text evidence="2">The sequence shown here is derived from an EMBL/GenBank/DDBJ whole genome shotgun (WGS) entry which is preliminary data.</text>
</comment>
<feature type="transmembrane region" description="Helical" evidence="1">
    <location>
        <begin position="5"/>
        <end position="26"/>
    </location>
</feature>
<dbReference type="EMBL" id="JBHRUJ010000004">
    <property type="protein sequence ID" value="MFC3210206.1"/>
    <property type="molecule type" value="Genomic_DNA"/>
</dbReference>